<protein>
    <submittedName>
        <fullName evidence="1">Uncharacterized protein</fullName>
    </submittedName>
</protein>
<accession>A0A6M3XWT9</accession>
<dbReference type="AlphaFoldDB" id="A0A6M3XWT9"/>
<evidence type="ECO:0000313" key="1">
    <source>
        <dbReference type="EMBL" id="QJI02322.1"/>
    </source>
</evidence>
<proteinExistence type="predicted"/>
<dbReference type="EMBL" id="MT144992">
    <property type="protein sequence ID" value="QJI02322.1"/>
    <property type="molecule type" value="Genomic_DNA"/>
</dbReference>
<sequence length="62" mass="6765">MLLTPNDTVLEALVVIGARIARGKHVVSTDELLERLHRADADDVFEHGSSAQMADAFVADYL</sequence>
<organism evidence="1">
    <name type="scientific">viral metagenome</name>
    <dbReference type="NCBI Taxonomy" id="1070528"/>
    <lineage>
        <taxon>unclassified sequences</taxon>
        <taxon>metagenomes</taxon>
        <taxon>organismal metagenomes</taxon>
    </lineage>
</organism>
<reference evidence="1" key="1">
    <citation type="submission" date="2020-03" db="EMBL/GenBank/DDBJ databases">
        <title>The deep terrestrial virosphere.</title>
        <authorList>
            <person name="Holmfeldt K."/>
            <person name="Nilsson E."/>
            <person name="Simone D."/>
            <person name="Lopez-Fernandez M."/>
            <person name="Wu X."/>
            <person name="de Brujin I."/>
            <person name="Lundin D."/>
            <person name="Andersson A."/>
            <person name="Bertilsson S."/>
            <person name="Dopson M."/>
        </authorList>
    </citation>
    <scope>NUCLEOTIDE SEQUENCE</scope>
    <source>
        <strain evidence="1">TM448B03123</strain>
    </source>
</reference>
<gene>
    <name evidence="1" type="ORF">TM448B03123_0003</name>
</gene>
<name>A0A6M3XWT9_9ZZZZ</name>